<keyword evidence="7 14" id="KW-0808">Transferase</keyword>
<evidence type="ECO:0000256" key="1">
    <source>
        <dbReference type="ARBA" id="ARBA00004496"/>
    </source>
</evidence>
<reference evidence="16 17" key="1">
    <citation type="submission" date="2016-10" db="EMBL/GenBank/DDBJ databases">
        <authorList>
            <person name="de Groot N.N."/>
        </authorList>
    </citation>
    <scope>NUCLEOTIDE SEQUENCE [LARGE SCALE GENOMIC DNA]</scope>
    <source>
        <strain evidence="16 17">HLD2</strain>
    </source>
</reference>
<dbReference type="FunFam" id="3.20.20.70:FF:000008">
    <property type="entry name" value="Dual-specificity RNA methyltransferase RlmN"/>
    <property type="match status" value="1"/>
</dbReference>
<comment type="catalytic activity">
    <reaction evidence="14">
        <text>adenosine(37) in tRNA + 2 reduced [2Fe-2S]-[ferredoxin] + 2 S-adenosyl-L-methionine = 2-methyladenosine(37) in tRNA + 5'-deoxyadenosine + L-methionine + 2 oxidized [2Fe-2S]-[ferredoxin] + S-adenosyl-L-homocysteine</text>
        <dbReference type="Rhea" id="RHEA:43332"/>
        <dbReference type="Rhea" id="RHEA-COMP:10000"/>
        <dbReference type="Rhea" id="RHEA-COMP:10001"/>
        <dbReference type="Rhea" id="RHEA-COMP:10162"/>
        <dbReference type="Rhea" id="RHEA-COMP:10485"/>
        <dbReference type="ChEBI" id="CHEBI:17319"/>
        <dbReference type="ChEBI" id="CHEBI:33737"/>
        <dbReference type="ChEBI" id="CHEBI:33738"/>
        <dbReference type="ChEBI" id="CHEBI:57844"/>
        <dbReference type="ChEBI" id="CHEBI:57856"/>
        <dbReference type="ChEBI" id="CHEBI:59789"/>
        <dbReference type="ChEBI" id="CHEBI:74411"/>
        <dbReference type="ChEBI" id="CHEBI:74497"/>
        <dbReference type="EC" id="2.1.1.192"/>
    </reaction>
</comment>
<evidence type="ECO:0000256" key="4">
    <source>
        <dbReference type="ARBA" id="ARBA00022490"/>
    </source>
</evidence>
<comment type="function">
    <text evidence="14">Specifically methylates position 2 of adenine 2503 in 23S rRNA and position 2 of adenine 37 in tRNAs. m2A2503 modification seems to play a crucial role in the proofreading step occurring at the peptidyl transferase center and thus would serve to optimize ribosomal fidelity.</text>
</comment>
<accession>A0A1G5Q266</accession>
<keyword evidence="12 14" id="KW-0411">Iron-sulfur</keyword>
<dbReference type="GO" id="GO:0070040">
    <property type="term" value="F:rRNA (adenine(2503)-C2-)-methyltransferase activity"/>
    <property type="evidence" value="ECO:0007669"/>
    <property type="project" value="UniProtKB-UniRule"/>
</dbReference>
<keyword evidence="4 14" id="KW-0963">Cytoplasm</keyword>
<dbReference type="GO" id="GO:0030488">
    <property type="term" value="P:tRNA methylation"/>
    <property type="evidence" value="ECO:0007669"/>
    <property type="project" value="UniProtKB-UniRule"/>
</dbReference>
<dbReference type="SUPFAM" id="SSF102114">
    <property type="entry name" value="Radical SAM enzymes"/>
    <property type="match status" value="1"/>
</dbReference>
<comment type="similarity">
    <text evidence="2 14">Belongs to the radical SAM superfamily. RlmN family.</text>
</comment>
<comment type="catalytic activity">
    <reaction evidence="14">
        <text>adenosine(2503) in 23S rRNA + 2 reduced [2Fe-2S]-[ferredoxin] + 2 S-adenosyl-L-methionine = 2-methyladenosine(2503) in 23S rRNA + 5'-deoxyadenosine + L-methionine + 2 oxidized [2Fe-2S]-[ferredoxin] + S-adenosyl-L-homocysteine</text>
        <dbReference type="Rhea" id="RHEA:42916"/>
        <dbReference type="Rhea" id="RHEA-COMP:10000"/>
        <dbReference type="Rhea" id="RHEA-COMP:10001"/>
        <dbReference type="Rhea" id="RHEA-COMP:10152"/>
        <dbReference type="Rhea" id="RHEA-COMP:10282"/>
        <dbReference type="ChEBI" id="CHEBI:17319"/>
        <dbReference type="ChEBI" id="CHEBI:33737"/>
        <dbReference type="ChEBI" id="CHEBI:33738"/>
        <dbReference type="ChEBI" id="CHEBI:57844"/>
        <dbReference type="ChEBI" id="CHEBI:57856"/>
        <dbReference type="ChEBI" id="CHEBI:59789"/>
        <dbReference type="ChEBI" id="CHEBI:74411"/>
        <dbReference type="ChEBI" id="CHEBI:74497"/>
        <dbReference type="EC" id="2.1.1.192"/>
    </reaction>
</comment>
<evidence type="ECO:0000256" key="7">
    <source>
        <dbReference type="ARBA" id="ARBA00022679"/>
    </source>
</evidence>
<dbReference type="PANTHER" id="PTHR30544:SF5">
    <property type="entry name" value="RADICAL SAM CORE DOMAIN-CONTAINING PROTEIN"/>
    <property type="match status" value="1"/>
</dbReference>
<dbReference type="EMBL" id="FMWD01000003">
    <property type="protein sequence ID" value="SCZ55491.1"/>
    <property type="molecule type" value="Genomic_DNA"/>
</dbReference>
<dbReference type="InterPro" id="IPR007197">
    <property type="entry name" value="rSAM"/>
</dbReference>
<keyword evidence="3 14" id="KW-0004">4Fe-4S</keyword>
<evidence type="ECO:0000256" key="9">
    <source>
        <dbReference type="ARBA" id="ARBA00022694"/>
    </source>
</evidence>
<keyword evidence="9 14" id="KW-0819">tRNA processing</keyword>
<dbReference type="GO" id="GO:0005737">
    <property type="term" value="C:cytoplasm"/>
    <property type="evidence" value="ECO:0007669"/>
    <property type="project" value="UniProtKB-SubCell"/>
</dbReference>
<sequence length="371" mass="41593">MADSRDKKQNLVGMPRRELEAFFTEMGEKAFRASQVMKWIYHQGVDHFDHMSNLGKALRTRLAERAGIRLPEISLDQPSRDGTRKWVLRLEDDNHVEMVFIPEGDRGTLCVSSQVGCTLACSFCSTARQGFNRNLSAAEIIGQVVVAARALGLPENKGERVLTNIVLMGMGEPLMNFDEVVASMELMQDDLAFGVSKRRITLSTAGVVPRIERLREVSDVSLAVSLHAPEDALRDELVPINRKYPIAQLMAACRHYVEGKPHRRVTFEYVMLEGVNDSPEHARKLVRLLRTVPAKLNLIPFNAFPGAPYRCSSQESIDRFRDIIMAAGIITVTRKTRGEDIDAACGQLVGKVLDRTRRSERHIIFRGEVGP</sequence>
<evidence type="ECO:0000256" key="6">
    <source>
        <dbReference type="ARBA" id="ARBA00022603"/>
    </source>
</evidence>
<dbReference type="SFLD" id="SFLDS00029">
    <property type="entry name" value="Radical_SAM"/>
    <property type="match status" value="1"/>
</dbReference>
<evidence type="ECO:0000256" key="3">
    <source>
        <dbReference type="ARBA" id="ARBA00022485"/>
    </source>
</evidence>
<comment type="subcellular location">
    <subcellularLocation>
        <location evidence="1 14">Cytoplasm</location>
    </subcellularLocation>
</comment>
<feature type="binding site" evidence="14">
    <location>
        <position position="121"/>
    </location>
    <ligand>
        <name>[4Fe-4S] cluster</name>
        <dbReference type="ChEBI" id="CHEBI:49883"/>
        <note>4Fe-4S-S-AdoMet</note>
    </ligand>
</feature>
<evidence type="ECO:0000256" key="12">
    <source>
        <dbReference type="ARBA" id="ARBA00023014"/>
    </source>
</evidence>
<evidence type="ECO:0000256" key="2">
    <source>
        <dbReference type="ARBA" id="ARBA00007544"/>
    </source>
</evidence>
<dbReference type="PANTHER" id="PTHR30544">
    <property type="entry name" value="23S RRNA METHYLTRANSFERASE"/>
    <property type="match status" value="1"/>
</dbReference>
<feature type="binding site" evidence="14">
    <location>
        <position position="203"/>
    </location>
    <ligand>
        <name>S-adenosyl-L-methionine</name>
        <dbReference type="ChEBI" id="CHEBI:59789"/>
    </ligand>
</feature>
<dbReference type="GO" id="GO:0000049">
    <property type="term" value="F:tRNA binding"/>
    <property type="evidence" value="ECO:0007669"/>
    <property type="project" value="UniProtKB-UniRule"/>
</dbReference>
<dbReference type="InterPro" id="IPR027492">
    <property type="entry name" value="RNA_MTrfase_RlmN"/>
</dbReference>
<dbReference type="Pfam" id="PF04055">
    <property type="entry name" value="Radical_SAM"/>
    <property type="match status" value="1"/>
</dbReference>
<dbReference type="PROSITE" id="PS51918">
    <property type="entry name" value="RADICAL_SAM"/>
    <property type="match status" value="1"/>
</dbReference>
<keyword evidence="11 14" id="KW-0408">Iron</keyword>
<dbReference type="Gene3D" id="3.20.20.70">
    <property type="entry name" value="Aldolase class I"/>
    <property type="match status" value="1"/>
</dbReference>
<keyword evidence="13 14" id="KW-1015">Disulfide bond</keyword>
<feature type="active site" description="Proton acceptor" evidence="14">
    <location>
        <position position="97"/>
    </location>
</feature>
<keyword evidence="8 14" id="KW-0949">S-adenosyl-L-methionine</keyword>
<organism evidence="16 17">
    <name type="scientific">Thiohalomonas denitrificans</name>
    <dbReference type="NCBI Taxonomy" id="415747"/>
    <lineage>
        <taxon>Bacteria</taxon>
        <taxon>Pseudomonadati</taxon>
        <taxon>Pseudomonadota</taxon>
        <taxon>Gammaproteobacteria</taxon>
        <taxon>Thiohalomonadales</taxon>
        <taxon>Thiohalomonadaceae</taxon>
        <taxon>Thiohalomonas</taxon>
    </lineage>
</organism>
<dbReference type="RefSeq" id="WP_092993765.1">
    <property type="nucleotide sequence ID" value="NZ_FMWD01000003.1"/>
</dbReference>
<comment type="cofactor">
    <cofactor evidence="14">
        <name>[4Fe-4S] cluster</name>
        <dbReference type="ChEBI" id="CHEBI:49883"/>
    </cofactor>
    <text evidence="14">Binds 1 [4Fe-4S] cluster. The cluster is coordinated with 3 cysteines and an exchangeable S-adenosyl-L-methionine.</text>
</comment>
<dbReference type="Gene3D" id="1.10.150.530">
    <property type="match status" value="1"/>
</dbReference>
<name>A0A1G5Q266_9GAMM</name>
<dbReference type="OrthoDB" id="9793973at2"/>
<keyword evidence="5 14" id="KW-0698">rRNA processing</keyword>
<evidence type="ECO:0000313" key="17">
    <source>
        <dbReference type="Proteomes" id="UP000199648"/>
    </source>
</evidence>
<feature type="active site" description="S-methylcysteine intermediate" evidence="14">
    <location>
        <position position="345"/>
    </location>
</feature>
<dbReference type="InterPro" id="IPR040072">
    <property type="entry name" value="Methyltransferase_A"/>
</dbReference>
<evidence type="ECO:0000256" key="13">
    <source>
        <dbReference type="ARBA" id="ARBA00023157"/>
    </source>
</evidence>
<gene>
    <name evidence="14" type="primary">rlmN</name>
    <name evidence="16" type="ORF">SAMN03097708_01137</name>
</gene>
<dbReference type="AlphaFoldDB" id="A0A1G5Q266"/>
<dbReference type="HAMAP" id="MF_01849">
    <property type="entry name" value="RNA_methyltr_RlmN"/>
    <property type="match status" value="1"/>
</dbReference>
<dbReference type="Pfam" id="PF21016">
    <property type="entry name" value="RlmN_N"/>
    <property type="match status" value="1"/>
</dbReference>
<keyword evidence="17" id="KW-1185">Reference proteome</keyword>
<evidence type="ECO:0000259" key="15">
    <source>
        <dbReference type="PROSITE" id="PS51918"/>
    </source>
</evidence>
<feature type="binding site" evidence="14">
    <location>
        <position position="124"/>
    </location>
    <ligand>
        <name>[4Fe-4S] cluster</name>
        <dbReference type="ChEBI" id="CHEBI:49883"/>
        <note>4Fe-4S-S-AdoMet</note>
    </ligand>
</feature>
<feature type="binding site" evidence="14">
    <location>
        <begin position="171"/>
        <end position="172"/>
    </location>
    <ligand>
        <name>S-adenosyl-L-methionine</name>
        <dbReference type="ChEBI" id="CHEBI:59789"/>
    </ligand>
</feature>
<evidence type="ECO:0000256" key="11">
    <source>
        <dbReference type="ARBA" id="ARBA00023004"/>
    </source>
</evidence>
<feature type="binding site" evidence="14">
    <location>
        <position position="302"/>
    </location>
    <ligand>
        <name>S-adenosyl-L-methionine</name>
        <dbReference type="ChEBI" id="CHEBI:59789"/>
    </ligand>
</feature>
<keyword evidence="10 14" id="KW-0479">Metal-binding</keyword>
<proteinExistence type="inferred from homology"/>
<evidence type="ECO:0000256" key="5">
    <source>
        <dbReference type="ARBA" id="ARBA00022552"/>
    </source>
</evidence>
<evidence type="ECO:0000256" key="10">
    <source>
        <dbReference type="ARBA" id="ARBA00022723"/>
    </source>
</evidence>
<evidence type="ECO:0000313" key="16">
    <source>
        <dbReference type="EMBL" id="SCZ55491.1"/>
    </source>
</evidence>
<dbReference type="FunFam" id="1.10.150.530:FF:000003">
    <property type="entry name" value="Dual-specificity RNA methyltransferase RlmN"/>
    <property type="match status" value="1"/>
</dbReference>
<comment type="miscellaneous">
    <text evidence="14">Reaction proceeds by a ping-pong mechanism involving intermediate methylation of a conserved cysteine residue.</text>
</comment>
<feature type="domain" description="Radical SAM core" evidence="15">
    <location>
        <begin position="103"/>
        <end position="340"/>
    </location>
</feature>
<dbReference type="SFLD" id="SFLDF00275">
    <property type="entry name" value="adenosine_C2_methyltransferase"/>
    <property type="match status" value="1"/>
</dbReference>
<feature type="binding site" evidence="14">
    <location>
        <position position="117"/>
    </location>
    <ligand>
        <name>[4Fe-4S] cluster</name>
        <dbReference type="ChEBI" id="CHEBI:49883"/>
        <note>4Fe-4S-S-AdoMet</note>
    </ligand>
</feature>
<dbReference type="InterPro" id="IPR048641">
    <property type="entry name" value="RlmN_N"/>
</dbReference>
<dbReference type="InterPro" id="IPR058240">
    <property type="entry name" value="rSAM_sf"/>
</dbReference>
<dbReference type="EC" id="2.1.1.192" evidence="14"/>
<dbReference type="Proteomes" id="UP000199648">
    <property type="component" value="Unassembled WGS sequence"/>
</dbReference>
<protein>
    <recommendedName>
        <fullName evidence="14">Dual-specificity RNA methyltransferase RlmN</fullName>
        <ecNumber evidence="14">2.1.1.192</ecNumber>
    </recommendedName>
    <alternativeName>
        <fullName evidence="14">23S rRNA (adenine(2503)-C(2))-methyltransferase</fullName>
    </alternativeName>
    <alternativeName>
        <fullName evidence="14">23S rRNA m2A2503 methyltransferase</fullName>
    </alternativeName>
    <alternativeName>
        <fullName evidence="14">Ribosomal RNA large subunit methyltransferase N</fullName>
    </alternativeName>
    <alternativeName>
        <fullName evidence="14">tRNA (adenine(37)-C(2))-methyltransferase</fullName>
    </alternativeName>
    <alternativeName>
        <fullName evidence="14">tRNA m2A37 methyltransferase</fullName>
    </alternativeName>
</protein>
<dbReference type="InterPro" id="IPR013785">
    <property type="entry name" value="Aldolase_TIM"/>
</dbReference>
<evidence type="ECO:0000256" key="14">
    <source>
        <dbReference type="HAMAP-Rule" id="MF_01849"/>
    </source>
</evidence>
<dbReference type="STRING" id="415747.SAMN03097708_01137"/>
<dbReference type="GO" id="GO:0070475">
    <property type="term" value="P:rRNA base methylation"/>
    <property type="evidence" value="ECO:0007669"/>
    <property type="project" value="UniProtKB-UniRule"/>
</dbReference>
<dbReference type="SFLD" id="SFLDG01062">
    <property type="entry name" value="methyltransferase_(Class_A)"/>
    <property type="match status" value="1"/>
</dbReference>
<comment type="caution">
    <text evidence="14">Lacks conserved residue(s) required for the propagation of feature annotation.</text>
</comment>
<dbReference type="GO" id="GO:0002935">
    <property type="term" value="F:tRNA (adenine(37)-C2)-methyltransferase activity"/>
    <property type="evidence" value="ECO:0007669"/>
    <property type="project" value="UniProtKB-UniRule"/>
</dbReference>
<evidence type="ECO:0000256" key="8">
    <source>
        <dbReference type="ARBA" id="ARBA00022691"/>
    </source>
</evidence>
<dbReference type="GO" id="GO:0019843">
    <property type="term" value="F:rRNA binding"/>
    <property type="evidence" value="ECO:0007669"/>
    <property type="project" value="UniProtKB-UniRule"/>
</dbReference>
<dbReference type="PIRSF" id="PIRSF006004">
    <property type="entry name" value="CHP00048"/>
    <property type="match status" value="1"/>
</dbReference>
<dbReference type="CDD" id="cd01335">
    <property type="entry name" value="Radical_SAM"/>
    <property type="match status" value="1"/>
</dbReference>
<dbReference type="InterPro" id="IPR004383">
    <property type="entry name" value="rRNA_lsu_MTrfase_RlmN/Cfr"/>
</dbReference>
<dbReference type="NCBIfam" id="TIGR00048">
    <property type="entry name" value="rRNA_mod_RlmN"/>
    <property type="match status" value="1"/>
</dbReference>
<feature type="binding site" evidence="14">
    <location>
        <begin position="225"/>
        <end position="227"/>
    </location>
    <ligand>
        <name>S-adenosyl-L-methionine</name>
        <dbReference type="ChEBI" id="CHEBI:59789"/>
    </ligand>
</feature>
<keyword evidence="6 14" id="KW-0489">Methyltransferase</keyword>
<dbReference type="GO" id="GO:0051539">
    <property type="term" value="F:4 iron, 4 sulfur cluster binding"/>
    <property type="evidence" value="ECO:0007669"/>
    <property type="project" value="UniProtKB-UniRule"/>
</dbReference>
<dbReference type="GO" id="GO:0046872">
    <property type="term" value="F:metal ion binding"/>
    <property type="evidence" value="ECO:0007669"/>
    <property type="project" value="UniProtKB-KW"/>
</dbReference>